<evidence type="ECO:0000313" key="3">
    <source>
        <dbReference type="EMBL" id="ELY91312.1"/>
    </source>
</evidence>
<dbReference type="InterPro" id="IPR023198">
    <property type="entry name" value="PGP-like_dom2"/>
</dbReference>
<sequence length="243" mass="27256">MYMDETVTTASETAETTDRQTDTQSETADAVLFDMDGVIVNSEDYWVEFEREEILPAAVPDEDIDVAEVTGMNYREIYDYLDDEYGTAISREEYTDRFTEAAEELYTERVELLEGLHDLLAELDARGIETAIVSSSPHEWIGWVTDRFDLEDSFDEIVSADDIDAASKPEPDVFEYAADEIGVPPEKCVVVEDSANGIEAAHRAETVVIAYRIDAHGDIDYSPADWVADSPTEVREIVLDLVD</sequence>
<comment type="similarity">
    <text evidence="1">Belongs to the HAD-like hydrolase superfamily.</text>
</comment>
<dbReference type="SFLD" id="SFLDS00003">
    <property type="entry name" value="Haloacid_Dehalogenase"/>
    <property type="match status" value="1"/>
</dbReference>
<protein>
    <submittedName>
        <fullName evidence="3">HAD-superfamily hydrolase</fullName>
    </submittedName>
</protein>
<name>M0A0E9_9EURY</name>
<dbReference type="SFLD" id="SFLDG01135">
    <property type="entry name" value="C1.5.6:_HAD__Beta-PGM__Phospha"/>
    <property type="match status" value="1"/>
</dbReference>
<evidence type="ECO:0000256" key="2">
    <source>
        <dbReference type="SAM" id="MobiDB-lite"/>
    </source>
</evidence>
<feature type="region of interest" description="Disordered" evidence="2">
    <location>
        <begin position="1"/>
        <end position="25"/>
    </location>
</feature>
<dbReference type="STRING" id="1227493.C483_09741"/>
<dbReference type="SUPFAM" id="SSF56784">
    <property type="entry name" value="HAD-like"/>
    <property type="match status" value="1"/>
</dbReference>
<dbReference type="Gene3D" id="3.40.50.1000">
    <property type="entry name" value="HAD superfamily/HAD-like"/>
    <property type="match status" value="1"/>
</dbReference>
<comment type="caution">
    <text evidence="3">The sequence shown here is derived from an EMBL/GenBank/DDBJ whole genome shotgun (WGS) entry which is preliminary data.</text>
</comment>
<dbReference type="Pfam" id="PF13419">
    <property type="entry name" value="HAD_2"/>
    <property type="match status" value="1"/>
</dbReference>
<dbReference type="SFLD" id="SFLDG01129">
    <property type="entry name" value="C1.5:_HAD__Beta-PGM__Phosphata"/>
    <property type="match status" value="1"/>
</dbReference>
<dbReference type="InterPro" id="IPR023214">
    <property type="entry name" value="HAD_sf"/>
</dbReference>
<evidence type="ECO:0000256" key="1">
    <source>
        <dbReference type="ARBA" id="ARBA00007958"/>
    </source>
</evidence>
<reference evidence="3 4" key="1">
    <citation type="journal article" date="2014" name="PLoS Genet.">
        <title>Phylogenetically driven sequencing of extremely halophilic archaea reveals strategies for static and dynamic osmo-response.</title>
        <authorList>
            <person name="Becker E.A."/>
            <person name="Seitzer P.M."/>
            <person name="Tritt A."/>
            <person name="Larsen D."/>
            <person name="Krusor M."/>
            <person name="Yao A.I."/>
            <person name="Wu D."/>
            <person name="Madern D."/>
            <person name="Eisen J.A."/>
            <person name="Darling A.E."/>
            <person name="Facciotti M.T."/>
        </authorList>
    </citation>
    <scope>NUCLEOTIDE SEQUENCE [LARGE SCALE GENOMIC DNA]</scope>
    <source>
        <strain evidence="3 4">JCM 10989</strain>
    </source>
</reference>
<dbReference type="GO" id="GO:0016787">
    <property type="term" value="F:hydrolase activity"/>
    <property type="evidence" value="ECO:0007669"/>
    <property type="project" value="UniProtKB-KW"/>
</dbReference>
<dbReference type="InterPro" id="IPR006439">
    <property type="entry name" value="HAD-SF_hydro_IA"/>
</dbReference>
<feature type="compositionally biased region" description="Low complexity" evidence="2">
    <location>
        <begin position="1"/>
        <end position="14"/>
    </location>
</feature>
<dbReference type="PANTHER" id="PTHR18901:SF38">
    <property type="entry name" value="PSEUDOURIDINE-5'-PHOSPHATASE"/>
    <property type="match status" value="1"/>
</dbReference>
<dbReference type="NCBIfam" id="TIGR01549">
    <property type="entry name" value="HAD-SF-IA-v1"/>
    <property type="match status" value="1"/>
</dbReference>
<dbReference type="EMBL" id="AOIM01000031">
    <property type="protein sequence ID" value="ELY91312.1"/>
    <property type="molecule type" value="Genomic_DNA"/>
</dbReference>
<keyword evidence="4" id="KW-1185">Reference proteome</keyword>
<dbReference type="AlphaFoldDB" id="M0A0E9"/>
<dbReference type="NCBIfam" id="TIGR01509">
    <property type="entry name" value="HAD-SF-IA-v3"/>
    <property type="match status" value="1"/>
</dbReference>
<dbReference type="PATRIC" id="fig|1227493.4.peg.1934"/>
<gene>
    <name evidence="3" type="ORF">C483_09741</name>
</gene>
<evidence type="ECO:0000313" key="4">
    <source>
        <dbReference type="Proteomes" id="UP000011519"/>
    </source>
</evidence>
<proteinExistence type="inferred from homology"/>
<dbReference type="InterPro" id="IPR041492">
    <property type="entry name" value="HAD_2"/>
</dbReference>
<dbReference type="PANTHER" id="PTHR18901">
    <property type="entry name" value="2-DEOXYGLUCOSE-6-PHOSPHATE PHOSPHATASE 2"/>
    <property type="match status" value="1"/>
</dbReference>
<dbReference type="Gene3D" id="1.10.150.240">
    <property type="entry name" value="Putative phosphatase, domain 2"/>
    <property type="match status" value="1"/>
</dbReference>
<dbReference type="InterPro" id="IPR036412">
    <property type="entry name" value="HAD-like_sf"/>
</dbReference>
<organism evidence="3 4">
    <name type="scientific">Natrialba hulunbeirensis JCM 10989</name>
    <dbReference type="NCBI Taxonomy" id="1227493"/>
    <lineage>
        <taxon>Archaea</taxon>
        <taxon>Methanobacteriati</taxon>
        <taxon>Methanobacteriota</taxon>
        <taxon>Stenosarchaea group</taxon>
        <taxon>Halobacteria</taxon>
        <taxon>Halobacteriales</taxon>
        <taxon>Natrialbaceae</taxon>
        <taxon>Natrialba</taxon>
    </lineage>
</organism>
<dbReference type="Proteomes" id="UP000011519">
    <property type="component" value="Unassembled WGS sequence"/>
</dbReference>
<keyword evidence="3" id="KW-0378">Hydrolase</keyword>
<accession>M0A0E9</accession>